<dbReference type="SUPFAM" id="SSF53822">
    <property type="entry name" value="Periplasmic binding protein-like I"/>
    <property type="match status" value="1"/>
</dbReference>
<keyword evidence="5" id="KW-0813">Transport</keyword>
<dbReference type="Gene3D" id="3.40.50.2300">
    <property type="match status" value="2"/>
</dbReference>
<dbReference type="GO" id="GO:0030246">
    <property type="term" value="F:carbohydrate binding"/>
    <property type="evidence" value="ECO:0007669"/>
    <property type="project" value="TreeGrafter"/>
</dbReference>
<dbReference type="OrthoDB" id="257716at2"/>
<dbReference type="RefSeq" id="WP_133799380.1">
    <property type="nucleotide sequence ID" value="NZ_SNWQ01000003.1"/>
</dbReference>
<keyword evidence="6" id="KW-1185">Reference proteome</keyword>
<evidence type="ECO:0000313" key="5">
    <source>
        <dbReference type="EMBL" id="TDO51432.1"/>
    </source>
</evidence>
<keyword evidence="5" id="KW-0762">Sugar transport</keyword>
<feature type="domain" description="Periplasmic binding protein" evidence="4">
    <location>
        <begin position="51"/>
        <end position="295"/>
    </location>
</feature>
<evidence type="ECO:0000256" key="1">
    <source>
        <dbReference type="ARBA" id="ARBA00004196"/>
    </source>
</evidence>
<keyword evidence="3" id="KW-0732">Signal</keyword>
<sequence>MFRSRKRLLAAVLALGLVVTAGGCSESGGKQAEEGAAGVGAGKASTARITIAMVTHGAPGDTFWDIIQKGAKAAAEKDNVDLKYSSDPSSGNQANLIQSAIDSKVDGIAVTMPDPPALIPVIKKAIAAGIPVVAINAGITSFAESGVLSYFGSDESLAGEAGGTRASEGGYKHVLCVIQFQGQVQLEDRCNGVKKTFTGKWTKIYVNGADRPSEQSTIAAKLKQDPSIDFIITLGAPDALAAINAIKDSGSKAKLGTFDFNPQIPPKIQSGELQFAIDQQPYLQGYEAVDSLWLYKANGNILGGGKPTLTGPFLVDKQNVDFVGKFAAAGTR</sequence>
<comment type="caution">
    <text evidence="5">The sequence shown here is derived from an EMBL/GenBank/DDBJ whole genome shotgun (WGS) entry which is preliminary data.</text>
</comment>
<name>A0A4V3CAM3_9ACTN</name>
<dbReference type="InterPro" id="IPR025997">
    <property type="entry name" value="SBP_2_dom"/>
</dbReference>
<comment type="subcellular location">
    <subcellularLocation>
        <location evidence="1">Cell envelope</location>
    </subcellularLocation>
</comment>
<evidence type="ECO:0000259" key="4">
    <source>
        <dbReference type="Pfam" id="PF13407"/>
    </source>
</evidence>
<accession>A0A4V3CAM3</accession>
<feature type="chain" id="PRO_5039455803" evidence="3">
    <location>
        <begin position="22"/>
        <end position="332"/>
    </location>
</feature>
<dbReference type="PANTHER" id="PTHR30036">
    <property type="entry name" value="D-XYLOSE-BINDING PERIPLASMIC PROTEIN"/>
    <property type="match status" value="1"/>
</dbReference>
<dbReference type="PANTHER" id="PTHR30036:SF7">
    <property type="entry name" value="ABC TRANSPORTER PERIPLASMIC-BINDING PROTEIN YPHF"/>
    <property type="match status" value="1"/>
</dbReference>
<dbReference type="InterPro" id="IPR050555">
    <property type="entry name" value="Bact_Solute-Bind_Prot2"/>
</dbReference>
<dbReference type="GO" id="GO:0030288">
    <property type="term" value="C:outer membrane-bounded periplasmic space"/>
    <property type="evidence" value="ECO:0007669"/>
    <property type="project" value="TreeGrafter"/>
</dbReference>
<protein>
    <submittedName>
        <fullName evidence="5">Simple sugar transport system substrate-binding protein</fullName>
    </submittedName>
</protein>
<dbReference type="Pfam" id="PF13407">
    <property type="entry name" value="Peripla_BP_4"/>
    <property type="match status" value="1"/>
</dbReference>
<dbReference type="CDD" id="cd06312">
    <property type="entry name" value="PBP1_ABC_sugar_binding-like"/>
    <property type="match status" value="1"/>
</dbReference>
<dbReference type="EMBL" id="SNWQ01000003">
    <property type="protein sequence ID" value="TDO51432.1"/>
    <property type="molecule type" value="Genomic_DNA"/>
</dbReference>
<dbReference type="AlphaFoldDB" id="A0A4V3CAM3"/>
<dbReference type="InterPro" id="IPR028082">
    <property type="entry name" value="Peripla_BP_I"/>
</dbReference>
<evidence type="ECO:0000256" key="2">
    <source>
        <dbReference type="ARBA" id="ARBA00007639"/>
    </source>
</evidence>
<gene>
    <name evidence="5" type="ORF">EV643_103169</name>
</gene>
<evidence type="ECO:0000256" key="3">
    <source>
        <dbReference type="SAM" id="SignalP"/>
    </source>
</evidence>
<feature type="signal peptide" evidence="3">
    <location>
        <begin position="1"/>
        <end position="21"/>
    </location>
</feature>
<dbReference type="Proteomes" id="UP000295388">
    <property type="component" value="Unassembled WGS sequence"/>
</dbReference>
<reference evidence="5 6" key="1">
    <citation type="submission" date="2019-03" db="EMBL/GenBank/DDBJ databases">
        <title>Genomic Encyclopedia of Type Strains, Phase III (KMG-III): the genomes of soil and plant-associated and newly described type strains.</title>
        <authorList>
            <person name="Whitman W."/>
        </authorList>
    </citation>
    <scope>NUCLEOTIDE SEQUENCE [LARGE SCALE GENOMIC DNA]</scope>
    <source>
        <strain evidence="5 6">VKM Ac-2527</strain>
    </source>
</reference>
<comment type="similarity">
    <text evidence="2">Belongs to the bacterial solute-binding protein 2 family.</text>
</comment>
<evidence type="ECO:0000313" key="6">
    <source>
        <dbReference type="Proteomes" id="UP000295388"/>
    </source>
</evidence>
<organism evidence="5 6">
    <name type="scientific">Kribbella caucasensis</name>
    <dbReference type="NCBI Taxonomy" id="2512215"/>
    <lineage>
        <taxon>Bacteria</taxon>
        <taxon>Bacillati</taxon>
        <taxon>Actinomycetota</taxon>
        <taxon>Actinomycetes</taxon>
        <taxon>Propionibacteriales</taxon>
        <taxon>Kribbellaceae</taxon>
        <taxon>Kribbella</taxon>
    </lineage>
</organism>
<dbReference type="PROSITE" id="PS51257">
    <property type="entry name" value="PROKAR_LIPOPROTEIN"/>
    <property type="match status" value="1"/>
</dbReference>
<proteinExistence type="inferred from homology"/>